<dbReference type="EnsemblMetazoa" id="SCAU014312-RA">
    <property type="protein sequence ID" value="SCAU014312-PA"/>
    <property type="gene ID" value="SCAU014312"/>
</dbReference>
<feature type="compositionally biased region" description="Acidic residues" evidence="1">
    <location>
        <begin position="32"/>
        <end position="50"/>
    </location>
</feature>
<accession>A0A1I8Q6A3</accession>
<dbReference type="KEGG" id="scac:106081001"/>
<evidence type="ECO:0000256" key="1">
    <source>
        <dbReference type="SAM" id="MobiDB-lite"/>
    </source>
</evidence>
<reference evidence="3" key="1">
    <citation type="submission" date="2020-05" db="UniProtKB">
        <authorList>
            <consortium name="EnsemblMetazoa"/>
        </authorList>
    </citation>
    <scope>IDENTIFICATION</scope>
    <source>
        <strain evidence="3">USDA</strain>
    </source>
</reference>
<sequence>MSFHLKRNLWIFTTLLLVIQLAKCQDEKPQESEEEEEDDSSSEETVEDSNESGNQRRRRRRRSADLSEELNSKSIETEAKPNFAIPGLPDPSTILKIAEILTRVGQDTGLKTFIENRLQRDLKFMKNLSDEVNTVFKNIRKK</sequence>
<evidence type="ECO:0000256" key="2">
    <source>
        <dbReference type="SAM" id="SignalP"/>
    </source>
</evidence>
<organism evidence="3 4">
    <name type="scientific">Stomoxys calcitrans</name>
    <name type="common">Stable fly</name>
    <name type="synonym">Conops calcitrans</name>
    <dbReference type="NCBI Taxonomy" id="35570"/>
    <lineage>
        <taxon>Eukaryota</taxon>
        <taxon>Metazoa</taxon>
        <taxon>Ecdysozoa</taxon>
        <taxon>Arthropoda</taxon>
        <taxon>Hexapoda</taxon>
        <taxon>Insecta</taxon>
        <taxon>Pterygota</taxon>
        <taxon>Neoptera</taxon>
        <taxon>Endopterygota</taxon>
        <taxon>Diptera</taxon>
        <taxon>Brachycera</taxon>
        <taxon>Muscomorpha</taxon>
        <taxon>Muscoidea</taxon>
        <taxon>Muscidae</taxon>
        <taxon>Stomoxys</taxon>
    </lineage>
</organism>
<keyword evidence="2" id="KW-0732">Signal</keyword>
<dbReference type="OrthoDB" id="7960203at2759"/>
<proteinExistence type="predicted"/>
<evidence type="ECO:0000313" key="3">
    <source>
        <dbReference type="EnsemblMetazoa" id="SCAU014312-PA"/>
    </source>
</evidence>
<dbReference type="Proteomes" id="UP000095300">
    <property type="component" value="Unassembled WGS sequence"/>
</dbReference>
<gene>
    <name evidence="3" type="primary">106081001</name>
</gene>
<protein>
    <submittedName>
        <fullName evidence="3">Uncharacterized protein</fullName>
    </submittedName>
</protein>
<name>A0A1I8Q6A3_STOCA</name>
<feature type="region of interest" description="Disordered" evidence="1">
    <location>
        <begin position="26"/>
        <end position="86"/>
    </location>
</feature>
<dbReference type="AlphaFoldDB" id="A0A1I8Q6A3"/>
<feature type="chain" id="PRO_5009327766" evidence="2">
    <location>
        <begin position="25"/>
        <end position="142"/>
    </location>
</feature>
<dbReference type="VEuPathDB" id="VectorBase:SCAU014312"/>
<keyword evidence="4" id="KW-1185">Reference proteome</keyword>
<feature type="signal peptide" evidence="2">
    <location>
        <begin position="1"/>
        <end position="24"/>
    </location>
</feature>
<dbReference type="STRING" id="35570.A0A1I8Q6A3"/>
<evidence type="ECO:0000313" key="4">
    <source>
        <dbReference type="Proteomes" id="UP000095300"/>
    </source>
</evidence>